<evidence type="ECO:0000313" key="1">
    <source>
        <dbReference type="EMBL" id="MBB4921954.1"/>
    </source>
</evidence>
<dbReference type="EMBL" id="JACHJV010000001">
    <property type="protein sequence ID" value="MBB4921954.1"/>
    <property type="molecule type" value="Genomic_DNA"/>
</dbReference>
<dbReference type="AlphaFoldDB" id="A0A7W7QYA7"/>
<proteinExistence type="predicted"/>
<sequence>MADGFKVDLGALESAASGINGTLYDLQSKKVSDIGGKQGDFGHGHLADTVSDFCGRWELGVEHLAKDAQVVAGRLTKSVEAYLATDKSLKGQLDGIVAGSGTDPGVK</sequence>
<organism evidence="1 2">
    <name type="scientific">Kitasatospora kifunensis</name>
    <name type="common">Streptomyces kifunensis</name>
    <dbReference type="NCBI Taxonomy" id="58351"/>
    <lineage>
        <taxon>Bacteria</taxon>
        <taxon>Bacillati</taxon>
        <taxon>Actinomycetota</taxon>
        <taxon>Actinomycetes</taxon>
        <taxon>Kitasatosporales</taxon>
        <taxon>Streptomycetaceae</taxon>
        <taxon>Kitasatospora</taxon>
    </lineage>
</organism>
<accession>A0A7W7QYA7</accession>
<dbReference type="RefSeq" id="WP_184934207.1">
    <property type="nucleotide sequence ID" value="NZ_JACHJV010000001.1"/>
</dbReference>
<evidence type="ECO:0008006" key="3">
    <source>
        <dbReference type="Google" id="ProtNLM"/>
    </source>
</evidence>
<dbReference type="Proteomes" id="UP000540506">
    <property type="component" value="Unassembled WGS sequence"/>
</dbReference>
<evidence type="ECO:0000313" key="2">
    <source>
        <dbReference type="Proteomes" id="UP000540506"/>
    </source>
</evidence>
<reference evidence="1 2" key="1">
    <citation type="submission" date="2020-08" db="EMBL/GenBank/DDBJ databases">
        <title>Sequencing the genomes of 1000 actinobacteria strains.</title>
        <authorList>
            <person name="Klenk H.-P."/>
        </authorList>
    </citation>
    <scope>NUCLEOTIDE SEQUENCE [LARGE SCALE GENOMIC DNA]</scope>
    <source>
        <strain evidence="1 2">DSM 41654</strain>
    </source>
</reference>
<protein>
    <recommendedName>
        <fullName evidence="3">ESX-1 secretion-associated protein</fullName>
    </recommendedName>
</protein>
<comment type="caution">
    <text evidence="1">The sequence shown here is derived from an EMBL/GenBank/DDBJ whole genome shotgun (WGS) entry which is preliminary data.</text>
</comment>
<gene>
    <name evidence="1" type="ORF">FHR34_000947</name>
</gene>
<keyword evidence="2" id="KW-1185">Reference proteome</keyword>
<name>A0A7W7QYA7_KITKI</name>